<dbReference type="EMBL" id="QXFZ01002872">
    <property type="protein sequence ID" value="KAE9073094.1"/>
    <property type="molecule type" value="Genomic_DNA"/>
</dbReference>
<organism evidence="1 6">
    <name type="scientific">Phytophthora fragariae</name>
    <dbReference type="NCBI Taxonomy" id="53985"/>
    <lineage>
        <taxon>Eukaryota</taxon>
        <taxon>Sar</taxon>
        <taxon>Stramenopiles</taxon>
        <taxon>Oomycota</taxon>
        <taxon>Peronosporomycetes</taxon>
        <taxon>Peronosporales</taxon>
        <taxon>Peronosporaceae</taxon>
        <taxon>Phytophthora</taxon>
    </lineage>
</organism>
<gene>
    <name evidence="5" type="ORF">PF001_g25255</name>
    <name evidence="4" type="ORF">PF004_g25048</name>
    <name evidence="3" type="ORF">PF006_g22234</name>
    <name evidence="2" type="ORF">PF007_g25938</name>
    <name evidence="1" type="ORF">PF009_g26508</name>
</gene>
<proteinExistence type="predicted"/>
<dbReference type="Proteomes" id="UP000429523">
    <property type="component" value="Unassembled WGS sequence"/>
</dbReference>
<evidence type="ECO:0000313" key="8">
    <source>
        <dbReference type="Proteomes" id="UP000440732"/>
    </source>
</evidence>
<evidence type="ECO:0000313" key="7">
    <source>
        <dbReference type="Proteomes" id="UP000437068"/>
    </source>
</evidence>
<dbReference type="Proteomes" id="UP000441208">
    <property type="component" value="Unassembled WGS sequence"/>
</dbReference>
<comment type="caution">
    <text evidence="1">The sequence shown here is derived from an EMBL/GenBank/DDBJ whole genome shotgun (WGS) entry which is preliminary data.</text>
</comment>
<dbReference type="Proteomes" id="UP000476176">
    <property type="component" value="Unassembled WGS sequence"/>
</dbReference>
<dbReference type="Proteomes" id="UP000437068">
    <property type="component" value="Unassembled WGS sequence"/>
</dbReference>
<evidence type="ECO:0000313" key="4">
    <source>
        <dbReference type="EMBL" id="KAE9179765.1"/>
    </source>
</evidence>
<evidence type="ECO:0000313" key="1">
    <source>
        <dbReference type="EMBL" id="KAE8923237.1"/>
    </source>
</evidence>
<evidence type="ECO:0000313" key="9">
    <source>
        <dbReference type="Proteomes" id="UP000441208"/>
    </source>
</evidence>
<accession>A0A6A3DTS5</accession>
<protein>
    <submittedName>
        <fullName evidence="1">Uncharacterized protein</fullName>
    </submittedName>
</protein>
<dbReference type="Proteomes" id="UP000440732">
    <property type="component" value="Unassembled WGS sequence"/>
</dbReference>
<dbReference type="EMBL" id="QXGA01002137">
    <property type="protein sequence ID" value="KAE9103215.1"/>
    <property type="molecule type" value="Genomic_DNA"/>
</dbReference>
<sequence length="60" mass="6825">MVIQRLEPWTAALLALCSTDFDLEPEERTHNLQKWKRVTTAEQCYGALSGGFEEDPAFIP</sequence>
<dbReference type="EMBL" id="QXGE01002924">
    <property type="protein sequence ID" value="KAE9278248.1"/>
    <property type="molecule type" value="Genomic_DNA"/>
</dbReference>
<evidence type="ECO:0000313" key="5">
    <source>
        <dbReference type="EMBL" id="KAE9278248.1"/>
    </source>
</evidence>
<dbReference type="EMBL" id="QXGF01002837">
    <property type="protein sequence ID" value="KAE8923237.1"/>
    <property type="molecule type" value="Genomic_DNA"/>
</dbReference>
<name>A0A6A3DTS5_9STRA</name>
<reference evidence="6 7" key="1">
    <citation type="submission" date="2018-08" db="EMBL/GenBank/DDBJ databases">
        <title>Genomic investigation of the strawberry pathogen Phytophthora fragariae indicates pathogenicity is determined by transcriptional variation in three key races.</title>
        <authorList>
            <person name="Adams T.M."/>
            <person name="Armitage A.D."/>
            <person name="Sobczyk M.K."/>
            <person name="Bates H.J."/>
            <person name="Dunwell J.M."/>
            <person name="Nellist C.F."/>
            <person name="Harrison R.J."/>
        </authorList>
    </citation>
    <scope>NUCLEOTIDE SEQUENCE [LARGE SCALE GENOMIC DNA]</scope>
    <source>
        <strain evidence="5 7">A4</strain>
        <strain evidence="4 10">BC-23</strain>
        <strain evidence="3 8">NOV-5</strain>
        <strain evidence="2 9">NOV-71</strain>
        <strain evidence="1 6">NOV-9</strain>
    </source>
</reference>
<evidence type="ECO:0000313" key="6">
    <source>
        <dbReference type="Proteomes" id="UP000429523"/>
    </source>
</evidence>
<evidence type="ECO:0000313" key="3">
    <source>
        <dbReference type="EMBL" id="KAE9103215.1"/>
    </source>
</evidence>
<evidence type="ECO:0000313" key="2">
    <source>
        <dbReference type="EMBL" id="KAE9073094.1"/>
    </source>
</evidence>
<dbReference type="AlphaFoldDB" id="A0A6A3DTS5"/>
<dbReference type="EMBL" id="QXGC01002980">
    <property type="protein sequence ID" value="KAE9179765.1"/>
    <property type="molecule type" value="Genomic_DNA"/>
</dbReference>
<evidence type="ECO:0000313" key="10">
    <source>
        <dbReference type="Proteomes" id="UP000476176"/>
    </source>
</evidence>